<dbReference type="InterPro" id="IPR029057">
    <property type="entry name" value="PRTase-like"/>
</dbReference>
<dbReference type="GeneID" id="100375755"/>
<evidence type="ECO:0000313" key="13">
    <source>
        <dbReference type="RefSeq" id="XP_002732091.1"/>
    </source>
</evidence>
<protein>
    <recommendedName>
        <fullName evidence="6">adenine phosphoribosyltransferase</fullName>
        <ecNumber evidence="6">2.4.2.7</ecNumber>
    </recommendedName>
</protein>
<evidence type="ECO:0000256" key="1">
    <source>
        <dbReference type="ARBA" id="ARBA00000868"/>
    </source>
</evidence>
<evidence type="ECO:0000256" key="10">
    <source>
        <dbReference type="ARBA" id="ARBA00022726"/>
    </source>
</evidence>
<evidence type="ECO:0000256" key="4">
    <source>
        <dbReference type="ARBA" id="ARBA00008391"/>
    </source>
</evidence>
<evidence type="ECO:0000256" key="3">
    <source>
        <dbReference type="ARBA" id="ARBA00004659"/>
    </source>
</evidence>
<keyword evidence="10" id="KW-0660">Purine salvage</keyword>
<dbReference type="RefSeq" id="XP_002732091.1">
    <property type="nucleotide sequence ID" value="XM_002732045.2"/>
</dbReference>
<dbReference type="Gene3D" id="3.40.50.2020">
    <property type="match status" value="1"/>
</dbReference>
<evidence type="ECO:0000256" key="2">
    <source>
        <dbReference type="ARBA" id="ARBA00004496"/>
    </source>
</evidence>
<keyword evidence="12" id="KW-1185">Reference proteome</keyword>
<keyword evidence="8" id="KW-0328">Glycosyltransferase</keyword>
<accession>A0ABM0GKT1</accession>
<comment type="subcellular location">
    <subcellularLocation>
        <location evidence="2">Cytoplasm</location>
    </subcellularLocation>
</comment>
<dbReference type="Pfam" id="PF00156">
    <property type="entry name" value="Pribosyltran"/>
    <property type="match status" value="1"/>
</dbReference>
<comment type="catalytic activity">
    <reaction evidence="1">
        <text>AMP + diphosphate = 5-phospho-alpha-D-ribose 1-diphosphate + adenine</text>
        <dbReference type="Rhea" id="RHEA:16609"/>
        <dbReference type="ChEBI" id="CHEBI:16708"/>
        <dbReference type="ChEBI" id="CHEBI:33019"/>
        <dbReference type="ChEBI" id="CHEBI:58017"/>
        <dbReference type="ChEBI" id="CHEBI:456215"/>
        <dbReference type="EC" id="2.4.2.7"/>
    </reaction>
</comment>
<comment type="pathway">
    <text evidence="3">Purine metabolism; AMP biosynthesis via salvage pathway; AMP from adenine: step 1/1.</text>
</comment>
<feature type="domain" description="Phosphoribosyltransferase" evidence="11">
    <location>
        <begin position="50"/>
        <end position="142"/>
    </location>
</feature>
<dbReference type="CDD" id="cd06223">
    <property type="entry name" value="PRTases_typeI"/>
    <property type="match status" value="1"/>
</dbReference>
<comment type="similarity">
    <text evidence="4">Belongs to the purine/pyrimidine phosphoribosyltransferase family.</text>
</comment>
<evidence type="ECO:0000256" key="5">
    <source>
        <dbReference type="ARBA" id="ARBA00011738"/>
    </source>
</evidence>
<name>A0ABM0GKT1_SACKO</name>
<dbReference type="PANTHER" id="PTHR11776">
    <property type="entry name" value="ADENINE PHOSPHORIBOSYLTRANSFERASE"/>
    <property type="match status" value="1"/>
</dbReference>
<evidence type="ECO:0000256" key="7">
    <source>
        <dbReference type="ARBA" id="ARBA00022490"/>
    </source>
</evidence>
<reference evidence="13" key="1">
    <citation type="submission" date="2025-08" db="UniProtKB">
        <authorList>
            <consortium name="RefSeq"/>
        </authorList>
    </citation>
    <scope>IDENTIFICATION</scope>
    <source>
        <tissue evidence="13">Testes</tissue>
    </source>
</reference>
<sequence>MGTTKDKYWYWSLVAPNVKGPGFAWLDPSRLYANREAFRGCVIDLLEPFDTNEIDLVAGIDAMGFILGSSIANYLDKGFLALRKKGGLCVDTSDVHYTDYQNTKKTLEIRTDPFLEGTRVLLVDQWIETGGTMHAAITLVERMKGIVAGRKK</sequence>
<dbReference type="PANTHER" id="PTHR11776:SF7">
    <property type="entry name" value="PHOSPHORIBOSYLTRANSFERASE DOMAIN-CONTAINING PROTEIN"/>
    <property type="match status" value="1"/>
</dbReference>
<evidence type="ECO:0000256" key="8">
    <source>
        <dbReference type="ARBA" id="ARBA00022676"/>
    </source>
</evidence>
<evidence type="ECO:0000259" key="11">
    <source>
        <dbReference type="Pfam" id="PF00156"/>
    </source>
</evidence>
<proteinExistence type="inferred from homology"/>
<keyword evidence="7" id="KW-0963">Cytoplasm</keyword>
<evidence type="ECO:0000313" key="12">
    <source>
        <dbReference type="Proteomes" id="UP000694865"/>
    </source>
</evidence>
<dbReference type="InterPro" id="IPR000836">
    <property type="entry name" value="PRTase_dom"/>
</dbReference>
<dbReference type="EC" id="2.4.2.7" evidence="6"/>
<organism evidence="12 13">
    <name type="scientific">Saccoglossus kowalevskii</name>
    <name type="common">Acorn worm</name>
    <dbReference type="NCBI Taxonomy" id="10224"/>
    <lineage>
        <taxon>Eukaryota</taxon>
        <taxon>Metazoa</taxon>
        <taxon>Hemichordata</taxon>
        <taxon>Enteropneusta</taxon>
        <taxon>Harrimaniidae</taxon>
        <taxon>Saccoglossus</taxon>
    </lineage>
</organism>
<evidence type="ECO:0000256" key="6">
    <source>
        <dbReference type="ARBA" id="ARBA00011893"/>
    </source>
</evidence>
<gene>
    <name evidence="13" type="primary">LOC100375755</name>
</gene>
<dbReference type="SUPFAM" id="SSF53271">
    <property type="entry name" value="PRTase-like"/>
    <property type="match status" value="1"/>
</dbReference>
<dbReference type="Proteomes" id="UP000694865">
    <property type="component" value="Unplaced"/>
</dbReference>
<keyword evidence="9" id="KW-0808">Transferase</keyword>
<comment type="subunit">
    <text evidence="5">Homodimer.</text>
</comment>
<evidence type="ECO:0000256" key="9">
    <source>
        <dbReference type="ARBA" id="ARBA00022679"/>
    </source>
</evidence>
<dbReference type="InterPro" id="IPR050120">
    <property type="entry name" value="Adenine_PRTase"/>
</dbReference>